<feature type="domain" description="ABC transporter" evidence="6">
    <location>
        <begin position="24"/>
        <end position="258"/>
    </location>
</feature>
<keyword evidence="4 7" id="KW-0067">ATP-binding</keyword>
<evidence type="ECO:0000256" key="3">
    <source>
        <dbReference type="ARBA" id="ARBA00022741"/>
    </source>
</evidence>
<dbReference type="STRING" id="1121357.SAMN05661109_00848"/>
<keyword evidence="5" id="KW-0046">Antibiotic resistance</keyword>
<evidence type="ECO:0000313" key="8">
    <source>
        <dbReference type="Proteomes" id="UP000198929"/>
    </source>
</evidence>
<dbReference type="Gene3D" id="3.40.50.300">
    <property type="entry name" value="P-loop containing nucleotide triphosphate hydrolases"/>
    <property type="match status" value="1"/>
</dbReference>
<evidence type="ECO:0000313" key="7">
    <source>
        <dbReference type="EMBL" id="SER70395.1"/>
    </source>
</evidence>
<dbReference type="InterPro" id="IPR003439">
    <property type="entry name" value="ABC_transporter-like_ATP-bd"/>
</dbReference>
<dbReference type="PROSITE" id="PS00211">
    <property type="entry name" value="ABC_TRANSPORTER_1"/>
    <property type="match status" value="1"/>
</dbReference>
<evidence type="ECO:0000256" key="2">
    <source>
        <dbReference type="ARBA" id="ARBA00022448"/>
    </source>
</evidence>
<dbReference type="EMBL" id="FOGQ01000002">
    <property type="protein sequence ID" value="SER70395.1"/>
    <property type="molecule type" value="Genomic_DNA"/>
</dbReference>
<dbReference type="SUPFAM" id="SSF52540">
    <property type="entry name" value="P-loop containing nucleoside triphosphate hydrolases"/>
    <property type="match status" value="1"/>
</dbReference>
<keyword evidence="8" id="KW-1185">Reference proteome</keyword>
<evidence type="ECO:0000256" key="5">
    <source>
        <dbReference type="ARBA" id="ARBA00023251"/>
    </source>
</evidence>
<dbReference type="Pfam" id="PF00005">
    <property type="entry name" value="ABC_tran"/>
    <property type="match status" value="1"/>
</dbReference>
<protein>
    <submittedName>
        <fullName evidence="7">ABC-2 type transport system ATP-binding protein</fullName>
    </submittedName>
</protein>
<dbReference type="GO" id="GO:0046677">
    <property type="term" value="P:response to antibiotic"/>
    <property type="evidence" value="ECO:0007669"/>
    <property type="project" value="UniProtKB-KW"/>
</dbReference>
<dbReference type="InterPro" id="IPR027417">
    <property type="entry name" value="P-loop_NTPase"/>
</dbReference>
<dbReference type="InterPro" id="IPR003593">
    <property type="entry name" value="AAA+_ATPase"/>
</dbReference>
<dbReference type="GO" id="GO:0005524">
    <property type="term" value="F:ATP binding"/>
    <property type="evidence" value="ECO:0007669"/>
    <property type="project" value="UniProtKB-KW"/>
</dbReference>
<comment type="subcellular location">
    <subcellularLocation>
        <location evidence="1">Cell membrane</location>
        <topology evidence="1">Peripheral membrane protein</topology>
    </subcellularLocation>
</comment>
<sequence>MADLANQEYRNTEPDDRPQRSVVLDIQDLHKSFGSGANRKDVLKGLSLRVHQGETVALLGANGAGKTTAVNIASTLLLPTSGTVKVCGYDVVTEDRQVRQHISLTGQFAAVDGELTGKENLVFFARLNGFNRKQAATRADELLASFRLTDAANQRASTYSGGMRRRLDIAASLIVDPSLLFLDEPTTGLDPLSRRELWEMVDDLRNRGVAILLTTQYLEEAERLADNIVLLRDGIAVTEGTASQLRSQFGGLRCTVSFDDVATAREAAQEILPRALKRDIEDFQVEALEVSFSAPHGMDDLLAATQALDAAGTQPTSAGIAPPSLDDVFVGTAFSDGAVFSDGAGQAATNNEAQP</sequence>
<dbReference type="AlphaFoldDB" id="A0A1H9RCY4"/>
<dbReference type="SMART" id="SM00382">
    <property type="entry name" value="AAA"/>
    <property type="match status" value="1"/>
</dbReference>
<dbReference type="Proteomes" id="UP000198929">
    <property type="component" value="Unassembled WGS sequence"/>
</dbReference>
<evidence type="ECO:0000259" key="6">
    <source>
        <dbReference type="PROSITE" id="PS50893"/>
    </source>
</evidence>
<evidence type="ECO:0000256" key="4">
    <source>
        <dbReference type="ARBA" id="ARBA00022840"/>
    </source>
</evidence>
<dbReference type="GO" id="GO:0005886">
    <property type="term" value="C:plasma membrane"/>
    <property type="evidence" value="ECO:0007669"/>
    <property type="project" value="UniProtKB-SubCell"/>
</dbReference>
<dbReference type="PANTHER" id="PTHR42711">
    <property type="entry name" value="ABC TRANSPORTER ATP-BINDING PROTEIN"/>
    <property type="match status" value="1"/>
</dbReference>
<name>A0A1H9RCY4_9CORY</name>
<keyword evidence="3" id="KW-0547">Nucleotide-binding</keyword>
<dbReference type="InterPro" id="IPR050763">
    <property type="entry name" value="ABC_transporter_ATP-binding"/>
</dbReference>
<dbReference type="GO" id="GO:0016887">
    <property type="term" value="F:ATP hydrolysis activity"/>
    <property type="evidence" value="ECO:0007669"/>
    <property type="project" value="InterPro"/>
</dbReference>
<dbReference type="RefSeq" id="WP_092256597.1">
    <property type="nucleotide sequence ID" value="NZ_CP047199.1"/>
</dbReference>
<dbReference type="InterPro" id="IPR017871">
    <property type="entry name" value="ABC_transporter-like_CS"/>
</dbReference>
<dbReference type="PANTHER" id="PTHR42711:SF19">
    <property type="entry name" value="DOXORUBICIN RESISTANCE ATP-BINDING PROTEIN DRRA"/>
    <property type="match status" value="1"/>
</dbReference>
<keyword evidence="2" id="KW-0813">Transport</keyword>
<organism evidence="7 8">
    <name type="scientific">Corynebacterium cystitidis DSM 20524</name>
    <dbReference type="NCBI Taxonomy" id="1121357"/>
    <lineage>
        <taxon>Bacteria</taxon>
        <taxon>Bacillati</taxon>
        <taxon>Actinomycetota</taxon>
        <taxon>Actinomycetes</taxon>
        <taxon>Mycobacteriales</taxon>
        <taxon>Corynebacteriaceae</taxon>
        <taxon>Corynebacterium</taxon>
    </lineage>
</organism>
<evidence type="ECO:0000256" key="1">
    <source>
        <dbReference type="ARBA" id="ARBA00004202"/>
    </source>
</evidence>
<gene>
    <name evidence="7" type="ORF">SAMN05661109_00848</name>
</gene>
<accession>A0A1H9RCY4</accession>
<reference evidence="8" key="1">
    <citation type="submission" date="2016-10" db="EMBL/GenBank/DDBJ databases">
        <authorList>
            <person name="Varghese N."/>
            <person name="Submissions S."/>
        </authorList>
    </citation>
    <scope>NUCLEOTIDE SEQUENCE [LARGE SCALE GENOMIC DNA]</scope>
    <source>
        <strain evidence="8">DSM 20524</strain>
    </source>
</reference>
<dbReference type="PROSITE" id="PS50893">
    <property type="entry name" value="ABC_TRANSPORTER_2"/>
    <property type="match status" value="1"/>
</dbReference>
<proteinExistence type="predicted"/>